<dbReference type="AlphaFoldDB" id="A0A0A9H1S3"/>
<proteinExistence type="predicted"/>
<protein>
    <submittedName>
        <fullName evidence="1">Uncharacterized protein</fullName>
    </submittedName>
</protein>
<reference evidence="1" key="2">
    <citation type="journal article" date="2015" name="Data Brief">
        <title>Shoot transcriptome of the giant reed, Arundo donax.</title>
        <authorList>
            <person name="Barrero R.A."/>
            <person name="Guerrero F.D."/>
            <person name="Moolhuijzen P."/>
            <person name="Goolsby J.A."/>
            <person name="Tidwell J."/>
            <person name="Bellgard S.E."/>
            <person name="Bellgard M.I."/>
        </authorList>
    </citation>
    <scope>NUCLEOTIDE SEQUENCE</scope>
    <source>
        <tissue evidence="1">Shoot tissue taken approximately 20 cm above the soil surface</tissue>
    </source>
</reference>
<reference evidence="1" key="1">
    <citation type="submission" date="2014-09" db="EMBL/GenBank/DDBJ databases">
        <authorList>
            <person name="Magalhaes I.L.F."/>
            <person name="Oliveira U."/>
            <person name="Santos F.R."/>
            <person name="Vidigal T.H.D.A."/>
            <person name="Brescovit A.D."/>
            <person name="Santos A.J."/>
        </authorList>
    </citation>
    <scope>NUCLEOTIDE SEQUENCE</scope>
    <source>
        <tissue evidence="1">Shoot tissue taken approximately 20 cm above the soil surface</tissue>
    </source>
</reference>
<accession>A0A0A9H1S3</accession>
<dbReference type="EMBL" id="GBRH01166746">
    <property type="protein sequence ID" value="JAE31150.1"/>
    <property type="molecule type" value="Transcribed_RNA"/>
</dbReference>
<sequence length="56" mass="5599">MSTWAMTRGSCGSGLATGIVSPPLSSGKRVTTAGLCPDLPFLSPLSSLSLMSLSAV</sequence>
<evidence type="ECO:0000313" key="1">
    <source>
        <dbReference type="EMBL" id="JAE31150.1"/>
    </source>
</evidence>
<organism evidence="1">
    <name type="scientific">Arundo donax</name>
    <name type="common">Giant reed</name>
    <name type="synonym">Donax arundinaceus</name>
    <dbReference type="NCBI Taxonomy" id="35708"/>
    <lineage>
        <taxon>Eukaryota</taxon>
        <taxon>Viridiplantae</taxon>
        <taxon>Streptophyta</taxon>
        <taxon>Embryophyta</taxon>
        <taxon>Tracheophyta</taxon>
        <taxon>Spermatophyta</taxon>
        <taxon>Magnoliopsida</taxon>
        <taxon>Liliopsida</taxon>
        <taxon>Poales</taxon>
        <taxon>Poaceae</taxon>
        <taxon>PACMAD clade</taxon>
        <taxon>Arundinoideae</taxon>
        <taxon>Arundineae</taxon>
        <taxon>Arundo</taxon>
    </lineage>
</organism>
<name>A0A0A9H1S3_ARUDO</name>